<dbReference type="AlphaFoldDB" id="A0AAW1YLB5"/>
<feature type="domain" description="Disease resistance protein winged helix" evidence="4">
    <location>
        <begin position="177"/>
        <end position="244"/>
    </location>
</feature>
<dbReference type="SUPFAM" id="SSF52047">
    <property type="entry name" value="RNI-like"/>
    <property type="match status" value="1"/>
</dbReference>
<sequence length="627" mass="72298">MSTSRDPEKFIPKLVDLLRKAKAKAVTTDTQSDVNSSFEKIEEELQNMKDLPPRVKNWEQTLFNRMTHLERRLHKIVLGTESDIKGALDQITEKIQQIKDSIPLVKQLMPSPERRSESSTRTSQPELGPAAQKTSQEWSTLEPECEFGSSVAMFNTRRSYQHLESIELKLCFQSFSIFPQDSVIKKRPLIYWWIAERFITKTQDKTAEEVGEEIFQKLISHDLIQPHFNGSSTIVNNCTMHPWIRCLSISLAKAGFLFEFDEKWPMMPSNSLVRVGCTRLCITWDNPIPLIQASFDKVITTVFNVNHHYLSFRSEWLTRLKTLVVLQLGRWQNSVSHHIEVDDQGFLNGLGALTHLKYFSLRGISTITKLPSSILKLINLEILDLRACHNLETLPSDISSLKKLTHLDISECYLLDIMPRGIEKLSRLQVLEGFVIGDLKLTPCRLGDFAKLQNLRRLSIHMGNEAVLQEGELNQLKNIVSLRRLKISWGVVTPKLRKEILDRSSEMSFPPDLEKLELQGLPLSHVPQWLNPNHLRELKKLYIRGGELNSLSHNVTEYKWAVEILRLKYLNNFEEIGLQQLLDQFPNLHYLEKINCHEIAEDTYDQNIVWSKTKGDISDKSVNAMTK</sequence>
<dbReference type="InterPro" id="IPR044974">
    <property type="entry name" value="Disease_R_plants"/>
</dbReference>
<evidence type="ECO:0000256" key="3">
    <source>
        <dbReference type="SAM" id="MobiDB-lite"/>
    </source>
</evidence>
<feature type="region of interest" description="Disordered" evidence="3">
    <location>
        <begin position="106"/>
        <end position="139"/>
    </location>
</feature>
<dbReference type="GO" id="GO:0098542">
    <property type="term" value="P:defense response to other organism"/>
    <property type="evidence" value="ECO:0007669"/>
    <property type="project" value="TreeGrafter"/>
</dbReference>
<protein>
    <recommendedName>
        <fullName evidence="8">Disease resistance RPP13-like protein 4</fullName>
    </recommendedName>
</protein>
<feature type="domain" description="Disease resistance R13L4/SHOC-2-like LRR" evidence="5">
    <location>
        <begin position="317"/>
        <end position="548"/>
    </location>
</feature>
<keyword evidence="1" id="KW-0677">Repeat</keyword>
<dbReference type="PANTHER" id="PTHR23155">
    <property type="entry name" value="DISEASE RESISTANCE PROTEIN RP"/>
    <property type="match status" value="1"/>
</dbReference>
<evidence type="ECO:0008006" key="8">
    <source>
        <dbReference type="Google" id="ProtNLM"/>
    </source>
</evidence>
<gene>
    <name evidence="6" type="ORF">M0R45_004788</name>
</gene>
<accession>A0AAW1YLB5</accession>
<evidence type="ECO:0000259" key="5">
    <source>
        <dbReference type="Pfam" id="PF23598"/>
    </source>
</evidence>
<dbReference type="InterPro" id="IPR036388">
    <property type="entry name" value="WH-like_DNA-bd_sf"/>
</dbReference>
<dbReference type="Pfam" id="PF23598">
    <property type="entry name" value="LRR_14"/>
    <property type="match status" value="1"/>
</dbReference>
<dbReference type="Proteomes" id="UP001457282">
    <property type="component" value="Unassembled WGS sequence"/>
</dbReference>
<evidence type="ECO:0000256" key="2">
    <source>
        <dbReference type="ARBA" id="ARBA00022821"/>
    </source>
</evidence>
<dbReference type="Pfam" id="PF23559">
    <property type="entry name" value="WHD_DRP"/>
    <property type="match status" value="1"/>
</dbReference>
<name>A0AAW1YLB5_RUBAR</name>
<dbReference type="EMBL" id="JBEDUW010000001">
    <property type="protein sequence ID" value="KAK9949255.1"/>
    <property type="molecule type" value="Genomic_DNA"/>
</dbReference>
<evidence type="ECO:0000259" key="4">
    <source>
        <dbReference type="Pfam" id="PF23559"/>
    </source>
</evidence>
<dbReference type="InterPro" id="IPR055414">
    <property type="entry name" value="LRR_R13L4/SHOC2-like"/>
</dbReference>
<keyword evidence="2" id="KW-0611">Plant defense</keyword>
<reference evidence="6 7" key="1">
    <citation type="journal article" date="2023" name="G3 (Bethesda)">
        <title>A chromosome-length genome assembly and annotation of blackberry (Rubus argutus, cv. 'Hillquist').</title>
        <authorList>
            <person name="Bruna T."/>
            <person name="Aryal R."/>
            <person name="Dudchenko O."/>
            <person name="Sargent D.J."/>
            <person name="Mead D."/>
            <person name="Buti M."/>
            <person name="Cavallini A."/>
            <person name="Hytonen T."/>
            <person name="Andres J."/>
            <person name="Pham M."/>
            <person name="Weisz D."/>
            <person name="Mascagni F."/>
            <person name="Usai G."/>
            <person name="Natali L."/>
            <person name="Bassil N."/>
            <person name="Fernandez G.E."/>
            <person name="Lomsadze A."/>
            <person name="Armour M."/>
            <person name="Olukolu B."/>
            <person name="Poorten T."/>
            <person name="Britton C."/>
            <person name="Davik J."/>
            <person name="Ashrafi H."/>
            <person name="Aiden E.L."/>
            <person name="Borodovsky M."/>
            <person name="Worthington M."/>
        </authorList>
    </citation>
    <scope>NUCLEOTIDE SEQUENCE [LARGE SCALE GENOMIC DNA]</scope>
    <source>
        <strain evidence="6">PI 553951</strain>
    </source>
</reference>
<evidence type="ECO:0000313" key="6">
    <source>
        <dbReference type="EMBL" id="KAK9949255.1"/>
    </source>
</evidence>
<dbReference type="FunFam" id="1.10.10.10:FF:000322">
    <property type="entry name" value="Probable disease resistance protein At1g63360"/>
    <property type="match status" value="1"/>
</dbReference>
<dbReference type="PANTHER" id="PTHR23155:SF1076">
    <property type="entry name" value="LEUCINE-RICH REPEAT (LRR) FAMILY PROTEIN-RELATED"/>
    <property type="match status" value="1"/>
</dbReference>
<dbReference type="InterPro" id="IPR058922">
    <property type="entry name" value="WHD_DRP"/>
</dbReference>
<evidence type="ECO:0000256" key="1">
    <source>
        <dbReference type="ARBA" id="ARBA00022737"/>
    </source>
</evidence>
<dbReference type="Gene3D" id="1.10.10.10">
    <property type="entry name" value="Winged helix-like DNA-binding domain superfamily/Winged helix DNA-binding domain"/>
    <property type="match status" value="1"/>
</dbReference>
<proteinExistence type="predicted"/>
<dbReference type="InterPro" id="IPR032675">
    <property type="entry name" value="LRR_dom_sf"/>
</dbReference>
<organism evidence="6 7">
    <name type="scientific">Rubus argutus</name>
    <name type="common">Southern blackberry</name>
    <dbReference type="NCBI Taxonomy" id="59490"/>
    <lineage>
        <taxon>Eukaryota</taxon>
        <taxon>Viridiplantae</taxon>
        <taxon>Streptophyta</taxon>
        <taxon>Embryophyta</taxon>
        <taxon>Tracheophyta</taxon>
        <taxon>Spermatophyta</taxon>
        <taxon>Magnoliopsida</taxon>
        <taxon>eudicotyledons</taxon>
        <taxon>Gunneridae</taxon>
        <taxon>Pentapetalae</taxon>
        <taxon>rosids</taxon>
        <taxon>fabids</taxon>
        <taxon>Rosales</taxon>
        <taxon>Rosaceae</taxon>
        <taxon>Rosoideae</taxon>
        <taxon>Rosoideae incertae sedis</taxon>
        <taxon>Rubus</taxon>
    </lineage>
</organism>
<dbReference type="Gene3D" id="3.80.10.10">
    <property type="entry name" value="Ribonuclease Inhibitor"/>
    <property type="match status" value="1"/>
</dbReference>
<evidence type="ECO:0000313" key="7">
    <source>
        <dbReference type="Proteomes" id="UP001457282"/>
    </source>
</evidence>
<comment type="caution">
    <text evidence="6">The sequence shown here is derived from an EMBL/GenBank/DDBJ whole genome shotgun (WGS) entry which is preliminary data.</text>
</comment>
<keyword evidence="7" id="KW-1185">Reference proteome</keyword>